<evidence type="ECO:0008006" key="2">
    <source>
        <dbReference type="Google" id="ProtNLM"/>
    </source>
</evidence>
<gene>
    <name evidence="1" type="ORF">METZ01_LOCUS279841</name>
</gene>
<name>A0A382KW43_9ZZZZ</name>
<dbReference type="EMBL" id="UINC01082321">
    <property type="protein sequence ID" value="SVC26987.1"/>
    <property type="molecule type" value="Genomic_DNA"/>
</dbReference>
<organism evidence="1">
    <name type="scientific">marine metagenome</name>
    <dbReference type="NCBI Taxonomy" id="408172"/>
    <lineage>
        <taxon>unclassified sequences</taxon>
        <taxon>metagenomes</taxon>
        <taxon>ecological metagenomes</taxon>
    </lineage>
</organism>
<sequence length="170" mass="19038">MKNNFLIYLGCIFFMGSCRMPADPLGEIKIIKRWDTINTIGQCLDLDVNDSILVAAVNFDGFIIFNLYDSSGNFNPKQKYHGSDLDQNTSDDQISKVMISDSLSVIVLMDKYDKIYVNRLNGSPIFYLGGGVNDCYGGAWTDFSLDESSSSLYTMVDHNLATEYDVDENS</sequence>
<accession>A0A382KW43</accession>
<dbReference type="AlphaFoldDB" id="A0A382KW43"/>
<protein>
    <recommendedName>
        <fullName evidence="2">BPP domain-containing protein</fullName>
    </recommendedName>
</protein>
<reference evidence="1" key="1">
    <citation type="submission" date="2018-05" db="EMBL/GenBank/DDBJ databases">
        <authorList>
            <person name="Lanie J.A."/>
            <person name="Ng W.-L."/>
            <person name="Kazmierczak K.M."/>
            <person name="Andrzejewski T.M."/>
            <person name="Davidsen T.M."/>
            <person name="Wayne K.J."/>
            <person name="Tettelin H."/>
            <person name="Glass J.I."/>
            <person name="Rusch D."/>
            <person name="Podicherti R."/>
            <person name="Tsui H.-C.T."/>
            <person name="Winkler M.E."/>
        </authorList>
    </citation>
    <scope>NUCLEOTIDE SEQUENCE</scope>
</reference>
<dbReference type="PROSITE" id="PS51257">
    <property type="entry name" value="PROKAR_LIPOPROTEIN"/>
    <property type="match status" value="1"/>
</dbReference>
<feature type="non-terminal residue" evidence="1">
    <location>
        <position position="170"/>
    </location>
</feature>
<proteinExistence type="predicted"/>
<evidence type="ECO:0000313" key="1">
    <source>
        <dbReference type="EMBL" id="SVC26987.1"/>
    </source>
</evidence>